<keyword evidence="2" id="KW-0378">Hydrolase</keyword>
<gene>
    <name evidence="4" type="ORF">SAMN02745775_104311</name>
</gene>
<dbReference type="GO" id="GO:0016810">
    <property type="term" value="F:hydrolase activity, acting on carbon-nitrogen (but not peptide) bonds"/>
    <property type="evidence" value="ECO:0007669"/>
    <property type="project" value="InterPro"/>
</dbReference>
<dbReference type="Gene3D" id="3.20.20.140">
    <property type="entry name" value="Metal-dependent hydrolases"/>
    <property type="match status" value="1"/>
</dbReference>
<dbReference type="Gene3D" id="2.30.40.10">
    <property type="entry name" value="Urease, subunit C, domain 1"/>
    <property type="match status" value="1"/>
</dbReference>
<feature type="domain" description="Amidohydrolase-related" evidence="3">
    <location>
        <begin position="95"/>
        <end position="457"/>
    </location>
</feature>
<keyword evidence="5" id="KW-1185">Reference proteome</keyword>
<dbReference type="PANTHER" id="PTHR43794">
    <property type="entry name" value="AMINOHYDROLASE SSNA-RELATED"/>
    <property type="match status" value="1"/>
</dbReference>
<dbReference type="AlphaFoldDB" id="A0A1I4B0W8"/>
<comment type="similarity">
    <text evidence="1">Belongs to the metallo-dependent hydrolases superfamily. ATZ/TRZ family.</text>
</comment>
<dbReference type="RefSeq" id="WP_092960401.1">
    <property type="nucleotide sequence ID" value="NZ_FOSQ01000004.1"/>
</dbReference>
<evidence type="ECO:0000313" key="4">
    <source>
        <dbReference type="EMBL" id="SFK61731.1"/>
    </source>
</evidence>
<name>A0A1I4B0W8_9PROT</name>
<sequence length="490" mass="51053">MNDSSDANGLGRRAVFAAAAGAATLSGLPAAPRAQHAADPARPILVRGAHVLSMDSQVGDMPLGDILIERGAIRAVAPNIEAPAGATIIDGAGRIAMPGMVNGHIHLAQTMQRGLSTEHSFVGYFQTIVLRHSNRMTPADVKLADHAGALEQIAAGVTAVMDWSRETMSPAHADAAIEGLDAAGIRAVLAYTAPPIPQGADAAAIHGRMVDHAKALKAGRLAASDGLIQLWTCLQGPDFTPLEPALVDMRRLAEIGVPIAIHTGASIYANRKPRLLAQLDAAGLLNDRLQIVHANNHEDDEYKLAADKGVMLASTPEVELRMGHGHPSMFKALAAGMRVSVGTDIPSMVGGGLLPQLRVAMAVELHRLNLLAIAATRTVAQTPPVTARQMLEFATIGGARGLGLDRVTGSITPGKRADIILVRADQPLTAPVSDPAGLVLLQASAGDIETVIVDGRIRKQGGRLADADAPAVFRRLQDRAEEMAAAASRG</sequence>
<dbReference type="InterPro" id="IPR011059">
    <property type="entry name" value="Metal-dep_hydrolase_composite"/>
</dbReference>
<dbReference type="NCBIfam" id="NF006056">
    <property type="entry name" value="PRK08204.1"/>
    <property type="match status" value="1"/>
</dbReference>
<dbReference type="PROSITE" id="PS51318">
    <property type="entry name" value="TAT"/>
    <property type="match status" value="1"/>
</dbReference>
<accession>A0A1I4B0W8</accession>
<dbReference type="InterPro" id="IPR006680">
    <property type="entry name" value="Amidohydro-rel"/>
</dbReference>
<dbReference type="STRING" id="1123062.SAMN02745775_104311"/>
<reference evidence="4 5" key="1">
    <citation type="submission" date="2016-10" db="EMBL/GenBank/DDBJ databases">
        <authorList>
            <person name="de Groot N.N."/>
        </authorList>
    </citation>
    <scope>NUCLEOTIDE SEQUENCE [LARGE SCALE GENOMIC DNA]</scope>
    <source>
        <strain evidence="4 5">DSM 19981</strain>
    </source>
</reference>
<evidence type="ECO:0000256" key="2">
    <source>
        <dbReference type="ARBA" id="ARBA00022801"/>
    </source>
</evidence>
<dbReference type="Pfam" id="PF01979">
    <property type="entry name" value="Amidohydro_1"/>
    <property type="match status" value="1"/>
</dbReference>
<dbReference type="OrthoDB" id="9796020at2"/>
<dbReference type="PANTHER" id="PTHR43794:SF11">
    <property type="entry name" value="AMIDOHYDROLASE-RELATED DOMAIN-CONTAINING PROTEIN"/>
    <property type="match status" value="1"/>
</dbReference>
<evidence type="ECO:0000259" key="3">
    <source>
        <dbReference type="Pfam" id="PF01979"/>
    </source>
</evidence>
<evidence type="ECO:0000313" key="5">
    <source>
        <dbReference type="Proteomes" id="UP000199473"/>
    </source>
</evidence>
<evidence type="ECO:0000256" key="1">
    <source>
        <dbReference type="ARBA" id="ARBA00006745"/>
    </source>
</evidence>
<dbReference type="InterPro" id="IPR006311">
    <property type="entry name" value="TAT_signal"/>
</dbReference>
<organism evidence="4 5">
    <name type="scientific">Falsiroseomonas stagni DSM 19981</name>
    <dbReference type="NCBI Taxonomy" id="1123062"/>
    <lineage>
        <taxon>Bacteria</taxon>
        <taxon>Pseudomonadati</taxon>
        <taxon>Pseudomonadota</taxon>
        <taxon>Alphaproteobacteria</taxon>
        <taxon>Acetobacterales</taxon>
        <taxon>Roseomonadaceae</taxon>
        <taxon>Falsiroseomonas</taxon>
    </lineage>
</organism>
<dbReference type="InterPro" id="IPR050287">
    <property type="entry name" value="MTA/SAH_deaminase"/>
</dbReference>
<dbReference type="InterPro" id="IPR032466">
    <property type="entry name" value="Metal_Hydrolase"/>
</dbReference>
<dbReference type="SUPFAM" id="SSF51556">
    <property type="entry name" value="Metallo-dependent hydrolases"/>
    <property type="match status" value="1"/>
</dbReference>
<proteinExistence type="inferred from homology"/>
<dbReference type="EMBL" id="FOSQ01000004">
    <property type="protein sequence ID" value="SFK61731.1"/>
    <property type="molecule type" value="Genomic_DNA"/>
</dbReference>
<dbReference type="Proteomes" id="UP000199473">
    <property type="component" value="Unassembled WGS sequence"/>
</dbReference>
<dbReference type="SUPFAM" id="SSF51338">
    <property type="entry name" value="Composite domain of metallo-dependent hydrolases"/>
    <property type="match status" value="1"/>
</dbReference>
<protein>
    <submittedName>
        <fullName evidence="4">Cytosine/adenosine deaminase</fullName>
    </submittedName>
</protein>